<keyword evidence="3" id="KW-1185">Reference proteome</keyword>
<feature type="compositionally biased region" description="Basic and acidic residues" evidence="1">
    <location>
        <begin position="41"/>
        <end position="69"/>
    </location>
</feature>
<name>A0A4Y7SDW3_COPMI</name>
<feature type="region of interest" description="Disordered" evidence="1">
    <location>
        <begin position="1"/>
        <end position="69"/>
    </location>
</feature>
<organism evidence="2 3">
    <name type="scientific">Coprinellus micaceus</name>
    <name type="common">Glistening ink-cap mushroom</name>
    <name type="synonym">Coprinus micaceus</name>
    <dbReference type="NCBI Taxonomy" id="71717"/>
    <lineage>
        <taxon>Eukaryota</taxon>
        <taxon>Fungi</taxon>
        <taxon>Dikarya</taxon>
        <taxon>Basidiomycota</taxon>
        <taxon>Agaricomycotina</taxon>
        <taxon>Agaricomycetes</taxon>
        <taxon>Agaricomycetidae</taxon>
        <taxon>Agaricales</taxon>
        <taxon>Agaricineae</taxon>
        <taxon>Psathyrellaceae</taxon>
        <taxon>Coprinellus</taxon>
    </lineage>
</organism>
<proteinExistence type="predicted"/>
<dbReference type="EMBL" id="QPFP01000182">
    <property type="protein sequence ID" value="TEB19607.1"/>
    <property type="molecule type" value="Genomic_DNA"/>
</dbReference>
<sequence>MPGSNLSSSTEPGSYGPPPKAEAATSPPQDSSFFVGPPLTTREKEAGEMKGDGAGAEEHTTPEIPQELEKVSRDVEAELKAAIEEFLSKGHAALKPNAKG</sequence>
<evidence type="ECO:0000313" key="2">
    <source>
        <dbReference type="EMBL" id="TEB19607.1"/>
    </source>
</evidence>
<evidence type="ECO:0000313" key="3">
    <source>
        <dbReference type="Proteomes" id="UP000298030"/>
    </source>
</evidence>
<dbReference type="Proteomes" id="UP000298030">
    <property type="component" value="Unassembled WGS sequence"/>
</dbReference>
<comment type="caution">
    <text evidence="2">The sequence shown here is derived from an EMBL/GenBank/DDBJ whole genome shotgun (WGS) entry which is preliminary data.</text>
</comment>
<evidence type="ECO:0000256" key="1">
    <source>
        <dbReference type="SAM" id="MobiDB-lite"/>
    </source>
</evidence>
<protein>
    <submittedName>
        <fullName evidence="2">Uncharacterized protein</fullName>
    </submittedName>
</protein>
<accession>A0A4Y7SDW3</accession>
<feature type="compositionally biased region" description="Polar residues" evidence="1">
    <location>
        <begin position="1"/>
        <end position="12"/>
    </location>
</feature>
<gene>
    <name evidence="2" type="ORF">FA13DRAFT_1780487</name>
</gene>
<reference evidence="2 3" key="1">
    <citation type="journal article" date="2019" name="Nat. Ecol. Evol.">
        <title>Megaphylogeny resolves global patterns of mushroom evolution.</title>
        <authorList>
            <person name="Varga T."/>
            <person name="Krizsan K."/>
            <person name="Foldi C."/>
            <person name="Dima B."/>
            <person name="Sanchez-Garcia M."/>
            <person name="Sanchez-Ramirez S."/>
            <person name="Szollosi G.J."/>
            <person name="Szarkandi J.G."/>
            <person name="Papp V."/>
            <person name="Albert L."/>
            <person name="Andreopoulos W."/>
            <person name="Angelini C."/>
            <person name="Antonin V."/>
            <person name="Barry K.W."/>
            <person name="Bougher N.L."/>
            <person name="Buchanan P."/>
            <person name="Buyck B."/>
            <person name="Bense V."/>
            <person name="Catcheside P."/>
            <person name="Chovatia M."/>
            <person name="Cooper J."/>
            <person name="Damon W."/>
            <person name="Desjardin D."/>
            <person name="Finy P."/>
            <person name="Geml J."/>
            <person name="Haridas S."/>
            <person name="Hughes K."/>
            <person name="Justo A."/>
            <person name="Karasinski D."/>
            <person name="Kautmanova I."/>
            <person name="Kiss B."/>
            <person name="Kocsube S."/>
            <person name="Kotiranta H."/>
            <person name="LaButti K.M."/>
            <person name="Lechner B.E."/>
            <person name="Liimatainen K."/>
            <person name="Lipzen A."/>
            <person name="Lukacs Z."/>
            <person name="Mihaltcheva S."/>
            <person name="Morgado L.N."/>
            <person name="Niskanen T."/>
            <person name="Noordeloos M.E."/>
            <person name="Ohm R.A."/>
            <person name="Ortiz-Santana B."/>
            <person name="Ovrebo C."/>
            <person name="Racz N."/>
            <person name="Riley R."/>
            <person name="Savchenko A."/>
            <person name="Shiryaev A."/>
            <person name="Soop K."/>
            <person name="Spirin V."/>
            <person name="Szebenyi C."/>
            <person name="Tomsovsky M."/>
            <person name="Tulloss R.E."/>
            <person name="Uehling J."/>
            <person name="Grigoriev I.V."/>
            <person name="Vagvolgyi C."/>
            <person name="Papp T."/>
            <person name="Martin F.M."/>
            <person name="Miettinen O."/>
            <person name="Hibbett D.S."/>
            <person name="Nagy L.G."/>
        </authorList>
    </citation>
    <scope>NUCLEOTIDE SEQUENCE [LARGE SCALE GENOMIC DNA]</scope>
    <source>
        <strain evidence="2 3">FP101781</strain>
    </source>
</reference>
<dbReference type="AlphaFoldDB" id="A0A4Y7SDW3"/>